<dbReference type="InterPro" id="IPR045249">
    <property type="entry name" value="HARBI1-like"/>
</dbReference>
<sequence>MVYASDVRCINSLRMDRHTFSILCSMLHTSGKLRDTRNVAVDEMVAMFLHILAHHEKNIIIQDRFLRYGETISRYFNTVLRAVLCLQG</sequence>
<comment type="caution">
    <text evidence="2">The sequence shown here is derived from an EMBL/GenBank/DDBJ whole genome shotgun (WGS) entry which is preliminary data.</text>
</comment>
<dbReference type="AlphaFoldDB" id="A0A2P6PYG7"/>
<proteinExistence type="predicted"/>
<dbReference type="Gramene" id="PRQ26970">
    <property type="protein sequence ID" value="PRQ26970"/>
    <property type="gene ID" value="RchiOBHm_Chr6g0300321"/>
</dbReference>
<evidence type="ECO:0000313" key="2">
    <source>
        <dbReference type="EMBL" id="PRQ26970.1"/>
    </source>
</evidence>
<evidence type="ECO:0000259" key="1">
    <source>
        <dbReference type="Pfam" id="PF26138"/>
    </source>
</evidence>
<dbReference type="PANTHER" id="PTHR22930:SF281">
    <property type="entry name" value="NUCLEASE"/>
    <property type="match status" value="1"/>
</dbReference>
<evidence type="ECO:0000313" key="3">
    <source>
        <dbReference type="Proteomes" id="UP000238479"/>
    </source>
</evidence>
<organism evidence="2 3">
    <name type="scientific">Rosa chinensis</name>
    <name type="common">China rose</name>
    <dbReference type="NCBI Taxonomy" id="74649"/>
    <lineage>
        <taxon>Eukaryota</taxon>
        <taxon>Viridiplantae</taxon>
        <taxon>Streptophyta</taxon>
        <taxon>Embryophyta</taxon>
        <taxon>Tracheophyta</taxon>
        <taxon>Spermatophyta</taxon>
        <taxon>Magnoliopsida</taxon>
        <taxon>eudicotyledons</taxon>
        <taxon>Gunneridae</taxon>
        <taxon>Pentapetalae</taxon>
        <taxon>rosids</taxon>
        <taxon>fabids</taxon>
        <taxon>Rosales</taxon>
        <taxon>Rosaceae</taxon>
        <taxon>Rosoideae</taxon>
        <taxon>Rosoideae incertae sedis</taxon>
        <taxon>Rosa</taxon>
    </lineage>
</organism>
<dbReference type="InterPro" id="IPR058353">
    <property type="entry name" value="DUF8040"/>
</dbReference>
<keyword evidence="3" id="KW-1185">Reference proteome</keyword>
<dbReference type="PANTHER" id="PTHR22930">
    <property type="match status" value="1"/>
</dbReference>
<reference evidence="2 3" key="1">
    <citation type="journal article" date="2018" name="Nat. Genet.">
        <title>The Rosa genome provides new insights in the design of modern roses.</title>
        <authorList>
            <person name="Bendahmane M."/>
        </authorList>
    </citation>
    <scope>NUCLEOTIDE SEQUENCE [LARGE SCALE GENOMIC DNA]</scope>
    <source>
        <strain evidence="3">cv. Old Blush</strain>
    </source>
</reference>
<gene>
    <name evidence="2" type="ORF">RchiOBHm_Chr6g0300321</name>
</gene>
<dbReference type="EMBL" id="PDCK01000044">
    <property type="protein sequence ID" value="PRQ26970.1"/>
    <property type="molecule type" value="Genomic_DNA"/>
</dbReference>
<dbReference type="Pfam" id="PF26138">
    <property type="entry name" value="DUF8040"/>
    <property type="match status" value="1"/>
</dbReference>
<feature type="domain" description="DUF8040" evidence="1">
    <location>
        <begin position="6"/>
        <end position="84"/>
    </location>
</feature>
<protein>
    <recommendedName>
        <fullName evidence="1">DUF8040 domain-containing protein</fullName>
    </recommendedName>
</protein>
<dbReference type="OMA" id="MINFKMS"/>
<accession>A0A2P6PYG7</accession>
<name>A0A2P6PYG7_ROSCH</name>
<dbReference type="Proteomes" id="UP000238479">
    <property type="component" value="Chromosome 6"/>
</dbReference>